<accession>A0AA38GXC9</accession>
<evidence type="ECO:0000313" key="3">
    <source>
        <dbReference type="Proteomes" id="UP000824469"/>
    </source>
</evidence>
<feature type="region of interest" description="Disordered" evidence="1">
    <location>
        <begin position="1"/>
        <end position="60"/>
    </location>
</feature>
<gene>
    <name evidence="2" type="ORF">KI387_002632</name>
</gene>
<keyword evidence="3" id="KW-1185">Reference proteome</keyword>
<evidence type="ECO:0000313" key="2">
    <source>
        <dbReference type="EMBL" id="KAH9330524.1"/>
    </source>
</evidence>
<feature type="non-terminal residue" evidence="2">
    <location>
        <position position="1"/>
    </location>
</feature>
<sequence length="144" mass="15837">KEYNTRSKVVKGAGPQSNPKSPLLSNIPKEGPKKEASAKIPVVPKKNHTPPHAPIVKNPVPPNECVGFPSNVALPRNVPYDISQVVSQIKFFVPIVDLLRIPEHKKRAFEYLGLKEERTALGRNVNIVETPPSIEKLEAPLASE</sequence>
<protein>
    <submittedName>
        <fullName evidence="2">Uncharacterized protein</fullName>
    </submittedName>
</protein>
<evidence type="ECO:0000256" key="1">
    <source>
        <dbReference type="SAM" id="MobiDB-lite"/>
    </source>
</evidence>
<dbReference type="AlphaFoldDB" id="A0AA38GXC9"/>
<reference evidence="2 3" key="1">
    <citation type="journal article" date="2021" name="Nat. Plants">
        <title>The Taxus genome provides insights into paclitaxel biosynthesis.</title>
        <authorList>
            <person name="Xiong X."/>
            <person name="Gou J."/>
            <person name="Liao Q."/>
            <person name="Li Y."/>
            <person name="Zhou Q."/>
            <person name="Bi G."/>
            <person name="Li C."/>
            <person name="Du R."/>
            <person name="Wang X."/>
            <person name="Sun T."/>
            <person name="Guo L."/>
            <person name="Liang H."/>
            <person name="Lu P."/>
            <person name="Wu Y."/>
            <person name="Zhang Z."/>
            <person name="Ro D.K."/>
            <person name="Shang Y."/>
            <person name="Huang S."/>
            <person name="Yan J."/>
        </authorList>
    </citation>
    <scope>NUCLEOTIDE SEQUENCE [LARGE SCALE GENOMIC DNA]</scope>
    <source>
        <strain evidence="2">Ta-2019</strain>
    </source>
</reference>
<name>A0AA38GXC9_TAXCH</name>
<dbReference type="Proteomes" id="UP000824469">
    <property type="component" value="Unassembled WGS sequence"/>
</dbReference>
<dbReference type="EMBL" id="JAHRHJ020000001">
    <property type="protein sequence ID" value="KAH9330524.1"/>
    <property type="molecule type" value="Genomic_DNA"/>
</dbReference>
<organism evidence="2 3">
    <name type="scientific">Taxus chinensis</name>
    <name type="common">Chinese yew</name>
    <name type="synonym">Taxus wallichiana var. chinensis</name>
    <dbReference type="NCBI Taxonomy" id="29808"/>
    <lineage>
        <taxon>Eukaryota</taxon>
        <taxon>Viridiplantae</taxon>
        <taxon>Streptophyta</taxon>
        <taxon>Embryophyta</taxon>
        <taxon>Tracheophyta</taxon>
        <taxon>Spermatophyta</taxon>
        <taxon>Pinopsida</taxon>
        <taxon>Pinidae</taxon>
        <taxon>Conifers II</taxon>
        <taxon>Cupressales</taxon>
        <taxon>Taxaceae</taxon>
        <taxon>Taxus</taxon>
    </lineage>
</organism>
<proteinExistence type="predicted"/>
<comment type="caution">
    <text evidence="2">The sequence shown here is derived from an EMBL/GenBank/DDBJ whole genome shotgun (WGS) entry which is preliminary data.</text>
</comment>
<feature type="compositionally biased region" description="Polar residues" evidence="1">
    <location>
        <begin position="15"/>
        <end position="24"/>
    </location>
</feature>